<evidence type="ECO:0000313" key="1">
    <source>
        <dbReference type="EMBL" id="MCG4528991.1"/>
    </source>
</evidence>
<keyword evidence="2" id="KW-1185">Reference proteome</keyword>
<accession>A0ABS9MDU0</accession>
<protein>
    <submittedName>
        <fullName evidence="1">Regulatory protein GemA</fullName>
    </submittedName>
</protein>
<dbReference type="EMBL" id="JAKNJB010000053">
    <property type="protein sequence ID" value="MCG4528991.1"/>
    <property type="molecule type" value="Genomic_DNA"/>
</dbReference>
<proteinExistence type="predicted"/>
<name>A0ABS9MDU0_9FIRM</name>
<reference evidence="1 2" key="1">
    <citation type="submission" date="2022-01" db="EMBL/GenBank/DDBJ databases">
        <title>Collection of gut derived symbiotic bacterial strains cultured from healthy donors.</title>
        <authorList>
            <person name="Lin H."/>
            <person name="Kohout C."/>
            <person name="Waligurski E."/>
            <person name="Pamer E.G."/>
        </authorList>
    </citation>
    <scope>NUCLEOTIDE SEQUENCE [LARGE SCALE GENOMIC DNA]</scope>
    <source>
        <strain evidence="1 2">DFI.3.7</strain>
    </source>
</reference>
<gene>
    <name evidence="1" type="ORF">L0P79_18300</name>
</gene>
<organism evidence="1 2">
    <name type="scientific">Intestinimonas massiliensis</name>
    <name type="common">ex Afouda et al. 2020</name>
    <dbReference type="NCBI Taxonomy" id="1673721"/>
    <lineage>
        <taxon>Bacteria</taxon>
        <taxon>Bacillati</taxon>
        <taxon>Bacillota</taxon>
        <taxon>Clostridia</taxon>
        <taxon>Eubacteriales</taxon>
        <taxon>Intestinimonas</taxon>
    </lineage>
</organism>
<dbReference type="InterPro" id="IPR009363">
    <property type="entry name" value="Phage_Mu_Gp16"/>
</dbReference>
<dbReference type="Pfam" id="PF06252">
    <property type="entry name" value="GemA"/>
    <property type="match status" value="1"/>
</dbReference>
<evidence type="ECO:0000313" key="2">
    <source>
        <dbReference type="Proteomes" id="UP001200313"/>
    </source>
</evidence>
<dbReference type="RefSeq" id="WP_238075197.1">
    <property type="nucleotide sequence ID" value="NZ_JAKNJB010000053.1"/>
</dbReference>
<sequence>MGMAEGVLTPKQLKCIYALGRAGCMDSEELHGVVYTVTRKEHVSELTVADARRVIDRLKLLTGEKPKRAADRATKGQVQLIYSLAERLGWSEDPKRLTAFLEKQYGISHPSFLDRRSTNSCIAALKAMAAGGRGERKGGACGQVDGQSDH</sequence>
<comment type="caution">
    <text evidence="1">The sequence shown here is derived from an EMBL/GenBank/DDBJ whole genome shotgun (WGS) entry which is preliminary data.</text>
</comment>
<dbReference type="Proteomes" id="UP001200313">
    <property type="component" value="Unassembled WGS sequence"/>
</dbReference>